<dbReference type="Pfam" id="PF25508">
    <property type="entry name" value="TRPM2"/>
    <property type="match status" value="1"/>
</dbReference>
<keyword evidence="3 9" id="KW-0812">Transmembrane</keyword>
<evidence type="ECO:0000313" key="14">
    <source>
        <dbReference type="Proteomes" id="UP001515480"/>
    </source>
</evidence>
<dbReference type="InterPro" id="IPR005821">
    <property type="entry name" value="Ion_trans_dom"/>
</dbReference>
<evidence type="ECO:0000256" key="6">
    <source>
        <dbReference type="ARBA" id="ARBA00023136"/>
    </source>
</evidence>
<evidence type="ECO:0000256" key="9">
    <source>
        <dbReference type="SAM" id="Phobius"/>
    </source>
</evidence>
<evidence type="ECO:0000256" key="1">
    <source>
        <dbReference type="ARBA" id="ARBA00004141"/>
    </source>
</evidence>
<proteinExistence type="predicted"/>
<dbReference type="InterPro" id="IPR002153">
    <property type="entry name" value="TRPC_channel"/>
</dbReference>
<evidence type="ECO:0000256" key="7">
    <source>
        <dbReference type="ARBA" id="ARBA00023303"/>
    </source>
</evidence>
<evidence type="ECO:0000256" key="4">
    <source>
        <dbReference type="ARBA" id="ARBA00022989"/>
    </source>
</evidence>
<gene>
    <name evidence="13" type="ORF">AB1Y20_003298</name>
</gene>
<name>A0AB34JAF1_PRYPA</name>
<reference evidence="13 14" key="1">
    <citation type="journal article" date="2024" name="Science">
        <title>Giant polyketide synthase enzymes in the biosynthesis of giant marine polyether toxins.</title>
        <authorList>
            <person name="Fallon T.R."/>
            <person name="Shende V.V."/>
            <person name="Wierzbicki I.H."/>
            <person name="Pendleton A.L."/>
            <person name="Watervoot N.F."/>
            <person name="Auber R.P."/>
            <person name="Gonzalez D.J."/>
            <person name="Wisecaver J.H."/>
            <person name="Moore B.S."/>
        </authorList>
    </citation>
    <scope>NUCLEOTIDE SEQUENCE [LARGE SCALE GENOMIC DNA]</scope>
    <source>
        <strain evidence="13 14">12B1</strain>
    </source>
</reference>
<keyword evidence="14" id="KW-1185">Reference proteome</keyword>
<protein>
    <submittedName>
        <fullName evidence="13">Uncharacterized protein</fullName>
    </submittedName>
</protein>
<accession>A0AB34JAF1</accession>
<dbReference type="PANTHER" id="PTHR13800:SF12">
    <property type="entry name" value="TRANSIENT RECEPTOR POTENTIAL CATION CHANNEL SUBFAMILY M MEMBER-LIKE 2"/>
    <property type="match status" value="1"/>
</dbReference>
<dbReference type="Proteomes" id="UP001515480">
    <property type="component" value="Unassembled WGS sequence"/>
</dbReference>
<evidence type="ECO:0000256" key="3">
    <source>
        <dbReference type="ARBA" id="ARBA00022692"/>
    </source>
</evidence>
<keyword evidence="2" id="KW-0813">Transport</keyword>
<evidence type="ECO:0000256" key="8">
    <source>
        <dbReference type="SAM" id="MobiDB-lite"/>
    </source>
</evidence>
<dbReference type="GO" id="GO:0099604">
    <property type="term" value="F:ligand-gated calcium channel activity"/>
    <property type="evidence" value="ECO:0007669"/>
    <property type="project" value="TreeGrafter"/>
</dbReference>
<feature type="domain" description="TRPM-like" evidence="12">
    <location>
        <begin position="600"/>
        <end position="695"/>
    </location>
</feature>
<comment type="caution">
    <text evidence="13">The sequence shown here is derived from an EMBL/GenBank/DDBJ whole genome shotgun (WGS) entry which is preliminary data.</text>
</comment>
<dbReference type="Pfam" id="PF00520">
    <property type="entry name" value="Ion_trans"/>
    <property type="match status" value="1"/>
</dbReference>
<evidence type="ECO:0000313" key="13">
    <source>
        <dbReference type="EMBL" id="KAL1519030.1"/>
    </source>
</evidence>
<dbReference type="InterPro" id="IPR050927">
    <property type="entry name" value="TRPM"/>
</dbReference>
<comment type="subcellular location">
    <subcellularLocation>
        <location evidence="1">Membrane</location>
        <topology evidence="1">Multi-pass membrane protein</topology>
    </subcellularLocation>
</comment>
<feature type="domain" description="Ion transport" evidence="10">
    <location>
        <begin position="944"/>
        <end position="1152"/>
    </location>
</feature>
<dbReference type="InterPro" id="IPR041491">
    <property type="entry name" value="TRPM_SLOG"/>
</dbReference>
<feature type="transmembrane region" description="Helical" evidence="9">
    <location>
        <begin position="954"/>
        <end position="973"/>
    </location>
</feature>
<keyword evidence="5" id="KW-0406">Ion transport</keyword>
<dbReference type="PANTHER" id="PTHR13800">
    <property type="entry name" value="TRANSIENT RECEPTOR POTENTIAL CATION CHANNEL, SUBFAMILY M, MEMBER 6"/>
    <property type="match status" value="1"/>
</dbReference>
<feature type="transmembrane region" description="Helical" evidence="9">
    <location>
        <begin position="1027"/>
        <end position="1048"/>
    </location>
</feature>
<feature type="region of interest" description="Disordered" evidence="8">
    <location>
        <begin position="1"/>
        <end position="42"/>
    </location>
</feature>
<feature type="domain" description="TRPM SLOG" evidence="11">
    <location>
        <begin position="105"/>
        <end position="327"/>
    </location>
</feature>
<feature type="region of interest" description="Disordered" evidence="8">
    <location>
        <begin position="788"/>
        <end position="811"/>
    </location>
</feature>
<dbReference type="GO" id="GO:0005886">
    <property type="term" value="C:plasma membrane"/>
    <property type="evidence" value="ECO:0007669"/>
    <property type="project" value="TreeGrafter"/>
</dbReference>
<evidence type="ECO:0000259" key="11">
    <source>
        <dbReference type="Pfam" id="PF18139"/>
    </source>
</evidence>
<feature type="transmembrane region" description="Helical" evidence="9">
    <location>
        <begin position="1122"/>
        <end position="1142"/>
    </location>
</feature>
<keyword evidence="7" id="KW-0407">Ion channel</keyword>
<evidence type="ECO:0000256" key="2">
    <source>
        <dbReference type="ARBA" id="ARBA00022448"/>
    </source>
</evidence>
<dbReference type="EMBL" id="JBGBPQ010000010">
    <property type="protein sequence ID" value="KAL1519030.1"/>
    <property type="molecule type" value="Genomic_DNA"/>
</dbReference>
<evidence type="ECO:0000259" key="10">
    <source>
        <dbReference type="Pfam" id="PF00520"/>
    </source>
</evidence>
<dbReference type="PRINTS" id="PR01097">
    <property type="entry name" value="TRNSRECEPTRP"/>
</dbReference>
<sequence>MANKSRVQPIGLESSEPSMPTEAGWTPLPSAAPKKIRRRGDVQALSREAPPLVALHVRNFGSIRFPGSRMSPAKWARVPVTREGVCVRAEQQKDVRELPHDRAYAEVLMSLLTTTWGVAPPSALLSVLGPSSTAPRDPANILVQKPELQLIVQRMLRNIATKIGAWVFTSGLCDADTSNVVSMVARAMEGSDVPCVGFAPWGQLSEQHALKAQEGNVHFLSADQHSAIGGGTATLASCHSHYVLVDDGTADSDAARRVRTQLRMFISTSDVSGDGIETPVISLVFNGDEGTLQMILIALRDDTSPVAIFAGTGGAAWDVYNYYHHGRLPSSAERSEAYVRVASELLPEIVTYGKFTGHNGTELLTFFNLDESSKSLSGIEQDVGQKLLLAVLNGCRTTKEEILLAVAWGNKEIVQSLLQREPEWPDDPTLIEAASEKYLLSGGDREGVQLQQAIAMYVQVHSALGAASIDLQKMHSVMEAFLVSRTRETRQQLLEAFAPSADKGSSASPSRVLVRQMKGWALEAALLHKNISVVQTLLDFAAEASRVSGHELWKSSAAMVRYNRETMLVDREWAAGDWSKVLEKLIDGYAYHMQVRRALEPHTVKPTWTDLTLWCVLVGERELAHTLWQRSRMPLRTALMASQFCLLMASDDKMASDAAELAENSAYFEQWALDLLDEMEEDDAHNSLLIIRSSAKEGSNGSRPLLWAASALDSASTDDGVTSVPCKRVVGHKHAGSIVEDVFVGDYPNSYAMISQNASWVAILLQCVFFFLPNFFCNVEPPTWPTRVSKARRKEGEASESSSRRGERLGEDEEPENWAICEQQRRERNKLKVMVDDVVDDYTSFRFLSFFGVPKVKFLCHVLVFLLYTYLPVHFLISYEVEAGGITSYEHPFSLPRHISGWEIVFWVWSFGYFIGELEQVEVLMPPRPLLESSLSLSAATSRIAEGFRLHFRVMWNTISLIASLLVLVAALVRVFAKDDKDAQVAVRCTYAVVVVLCGFKMLELVRIWKSVGILSIITIRMIVDDCGSFAILLLVLAAPFGLALSILQPRSLVGEDFLVGGFADRDFDQLGGVSDPMYLTIFRYFSSPFWAPWIALVGEFDVGALIDSSKGVTIVEWLLPMLYYIYLILALVVLLNLLIAAMSSTFESLAEVATEEWKYARVQLVLQYKDRKSWPAPFNLVHVLVRLLFFCAHGCRSKTELADIGFKLVNLSVSDELAVQGQEQAALKLCHSRQVQSRAEASAVVRLQEEMSSFKSISQTQMEVLHASLLNLTSRVEKIRTSLEARAA</sequence>
<feature type="compositionally biased region" description="Basic and acidic residues" evidence="8">
    <location>
        <begin position="794"/>
        <end position="809"/>
    </location>
</feature>
<dbReference type="Pfam" id="PF18139">
    <property type="entry name" value="LSDAT_euk"/>
    <property type="match status" value="1"/>
</dbReference>
<keyword evidence="4 9" id="KW-1133">Transmembrane helix</keyword>
<keyword evidence="6 9" id="KW-0472">Membrane</keyword>
<organism evidence="13 14">
    <name type="scientific">Prymnesium parvum</name>
    <name type="common">Toxic golden alga</name>
    <dbReference type="NCBI Taxonomy" id="97485"/>
    <lineage>
        <taxon>Eukaryota</taxon>
        <taxon>Haptista</taxon>
        <taxon>Haptophyta</taxon>
        <taxon>Prymnesiophyceae</taxon>
        <taxon>Prymnesiales</taxon>
        <taxon>Prymnesiaceae</taxon>
        <taxon>Prymnesium</taxon>
    </lineage>
</organism>
<evidence type="ECO:0000259" key="12">
    <source>
        <dbReference type="Pfam" id="PF25508"/>
    </source>
</evidence>
<evidence type="ECO:0000256" key="5">
    <source>
        <dbReference type="ARBA" id="ARBA00023065"/>
    </source>
</evidence>
<dbReference type="InterPro" id="IPR057366">
    <property type="entry name" value="TRPM-like"/>
</dbReference>